<dbReference type="GO" id="GO:0032204">
    <property type="term" value="P:regulation of telomere maintenance"/>
    <property type="evidence" value="ECO:0007669"/>
    <property type="project" value="UniProtKB-ARBA"/>
</dbReference>
<dbReference type="InterPro" id="IPR011335">
    <property type="entry name" value="Restrct_endonuc-II-like"/>
</dbReference>
<dbReference type="GO" id="GO:0005634">
    <property type="term" value="C:nucleus"/>
    <property type="evidence" value="ECO:0007669"/>
    <property type="project" value="UniProtKB-SubCell"/>
</dbReference>
<dbReference type="SUPFAM" id="SSF47781">
    <property type="entry name" value="RuvA domain 2-like"/>
    <property type="match status" value="1"/>
</dbReference>
<proteinExistence type="inferred from homology"/>
<evidence type="ECO:0000256" key="5">
    <source>
        <dbReference type="ARBA" id="ARBA00023204"/>
    </source>
</evidence>
<keyword evidence="5" id="KW-0234">DNA repair</keyword>
<dbReference type="SUPFAM" id="SSF52980">
    <property type="entry name" value="Restriction endonuclease-like"/>
    <property type="match status" value="1"/>
</dbReference>
<keyword evidence="3" id="KW-0227">DNA damage</keyword>
<name>A0ABD0LSV0_9CAEN</name>
<dbReference type="PANTHER" id="PTHR12749">
    <property type="entry name" value="EXCISION REPAIR CROSS-COMPLEMENTING 1 ERCC1"/>
    <property type="match status" value="1"/>
</dbReference>
<dbReference type="GO" id="GO:0006310">
    <property type="term" value="P:DNA recombination"/>
    <property type="evidence" value="ECO:0007669"/>
    <property type="project" value="UniProtKB-ARBA"/>
</dbReference>
<dbReference type="GO" id="GO:0006302">
    <property type="term" value="P:double-strand break repair"/>
    <property type="evidence" value="ECO:0007669"/>
    <property type="project" value="UniProtKB-ARBA"/>
</dbReference>
<keyword evidence="6" id="KW-0539">Nucleus</keyword>
<feature type="compositionally biased region" description="Polar residues" evidence="9">
    <location>
        <begin position="126"/>
        <end position="143"/>
    </location>
</feature>
<dbReference type="FunFam" id="1.10.150.20:FF:000017">
    <property type="entry name" value="DNA excision repair protein ERCC-1"/>
    <property type="match status" value="1"/>
</dbReference>
<dbReference type="CDD" id="cd22325">
    <property type="entry name" value="ERCC1_C-like"/>
    <property type="match status" value="1"/>
</dbReference>
<evidence type="ECO:0000256" key="4">
    <source>
        <dbReference type="ARBA" id="ARBA00023125"/>
    </source>
</evidence>
<evidence type="ECO:0000256" key="7">
    <source>
        <dbReference type="ARBA" id="ARBA00054210"/>
    </source>
</evidence>
<dbReference type="Gene3D" id="3.40.50.10130">
    <property type="match status" value="1"/>
</dbReference>
<dbReference type="FunFam" id="3.40.50.10130:FF:000001">
    <property type="entry name" value="DNA excision repair protein ERCC-1"/>
    <property type="match status" value="1"/>
</dbReference>
<reference evidence="11 12" key="1">
    <citation type="journal article" date="2023" name="Sci. Data">
        <title>Genome assembly of the Korean intertidal mud-creeper Batillaria attramentaria.</title>
        <authorList>
            <person name="Patra A.K."/>
            <person name="Ho P.T."/>
            <person name="Jun S."/>
            <person name="Lee S.J."/>
            <person name="Kim Y."/>
            <person name="Won Y.J."/>
        </authorList>
    </citation>
    <scope>NUCLEOTIDE SEQUENCE [LARGE SCALE GENOMIC DNA]</scope>
    <source>
        <strain evidence="11">Wonlab-2016</strain>
    </source>
</reference>
<evidence type="ECO:0000256" key="1">
    <source>
        <dbReference type="ARBA" id="ARBA00004123"/>
    </source>
</evidence>
<dbReference type="GO" id="GO:0006289">
    <property type="term" value="P:nucleotide-excision repair"/>
    <property type="evidence" value="ECO:0007669"/>
    <property type="project" value="UniProtKB-ARBA"/>
</dbReference>
<comment type="similarity">
    <text evidence="2">Belongs to the ERCC1/RAD10/SWI10 family.</text>
</comment>
<accession>A0ABD0LSV0</accession>
<evidence type="ECO:0000259" key="10">
    <source>
        <dbReference type="Pfam" id="PF03834"/>
    </source>
</evidence>
<comment type="caution">
    <text evidence="11">The sequence shown here is derived from an EMBL/GenBank/DDBJ whole genome shotgun (WGS) entry which is preliminary data.</text>
</comment>
<dbReference type="NCBIfam" id="TIGR00597">
    <property type="entry name" value="rad10"/>
    <property type="match status" value="1"/>
</dbReference>
<dbReference type="AlphaFoldDB" id="A0ABD0LSV0"/>
<comment type="function">
    <text evidence="7">Non-catalytic component of a structure-specific DNA repair endonuclease responsible for the 5'-incision during DNA repair. Responsible, in conjunction with SLX4, for the first step in the repair of interstrand cross-links (ICL). Participates in the processing of anaphase bridge-generating DNA structures, which consist in incompletely processed DNA lesions arising during S or G2 phase, and can result in cytokinesis failure. Also required for homology-directed repair (HDR) of DNA double-strand breaks, in conjunction with SLX4.</text>
</comment>
<evidence type="ECO:0000256" key="2">
    <source>
        <dbReference type="ARBA" id="ARBA00008283"/>
    </source>
</evidence>
<evidence type="ECO:0000313" key="12">
    <source>
        <dbReference type="Proteomes" id="UP001519460"/>
    </source>
</evidence>
<feature type="domain" description="ERCC1-like central" evidence="10">
    <location>
        <begin position="166"/>
        <end position="278"/>
    </location>
</feature>
<feature type="region of interest" description="Disordered" evidence="9">
    <location>
        <begin position="1"/>
        <end position="147"/>
    </location>
</feature>
<gene>
    <name evidence="11" type="ORF">BaRGS_00006826</name>
</gene>
<feature type="compositionally biased region" description="Low complexity" evidence="9">
    <location>
        <begin position="23"/>
        <end position="32"/>
    </location>
</feature>
<sequence length="370" mass="40993">MAGKARFRIPTLEEMAKADEQETTTTKQLQLKSRMGQGPAGHQAQTGSAESSVAPHPQSPKKRMLSQKAMMSRQPLSMRAGGTKPKVPQPEGKSSNNKTKGPTGSLVEYNTRIERSGGVSLVRGQPETQQPASTSNERVQQSSEEQDAIRADTLPTLAKLGKTNSLVVNPRQRGNPVLKFVRSIPWEFGNIAPDYVMGQCNCALFLSLRYHQLNPEYIHMRLKQLGRSFELRVLLVQVDIKDPHHLLKELAKICILADCTLMLAFSAEEAGRYLETYKVYENKAVEAIMERSDPNFSVQLNDCLSRVKSVNKTDCATLLATFGSLQGIMSASVEDLSLCPGFGPQKAKRLHDVFREPFLVAKKRRANAVD</sequence>
<dbReference type="InterPro" id="IPR047260">
    <property type="entry name" value="ERCC1-like_central_dom"/>
</dbReference>
<dbReference type="Pfam" id="PF03834">
    <property type="entry name" value="Rad10"/>
    <property type="match status" value="1"/>
</dbReference>
<keyword evidence="12" id="KW-1185">Reference proteome</keyword>
<comment type="subcellular location">
    <subcellularLocation>
        <location evidence="1">Nucleus</location>
    </subcellularLocation>
</comment>
<evidence type="ECO:0000256" key="8">
    <source>
        <dbReference type="ARBA" id="ARBA00071993"/>
    </source>
</evidence>
<protein>
    <recommendedName>
        <fullName evidence="8">DNA excision repair protein ERCC-1</fullName>
    </recommendedName>
</protein>
<keyword evidence="4" id="KW-0238">DNA-binding</keyword>
<dbReference type="InterPro" id="IPR004579">
    <property type="entry name" value="ERCC1/RAD10/SWI10"/>
</dbReference>
<dbReference type="Proteomes" id="UP001519460">
    <property type="component" value="Unassembled WGS sequence"/>
</dbReference>
<evidence type="ECO:0000256" key="6">
    <source>
        <dbReference type="ARBA" id="ARBA00023242"/>
    </source>
</evidence>
<dbReference type="InterPro" id="IPR010994">
    <property type="entry name" value="RuvA_2-like"/>
</dbReference>
<dbReference type="PANTHER" id="PTHR12749:SF0">
    <property type="entry name" value="DNA EXCISION REPAIR PROTEIN ERCC-1"/>
    <property type="match status" value="1"/>
</dbReference>
<evidence type="ECO:0000256" key="3">
    <source>
        <dbReference type="ARBA" id="ARBA00022763"/>
    </source>
</evidence>
<feature type="compositionally biased region" description="Polar residues" evidence="9">
    <location>
        <begin position="92"/>
        <end position="102"/>
    </location>
</feature>
<dbReference type="GO" id="GO:0003677">
    <property type="term" value="F:DNA binding"/>
    <property type="evidence" value="ECO:0007669"/>
    <property type="project" value="UniProtKB-KW"/>
</dbReference>
<evidence type="ECO:0000313" key="11">
    <source>
        <dbReference type="EMBL" id="KAK7502074.1"/>
    </source>
</evidence>
<dbReference type="EMBL" id="JACVVK020000028">
    <property type="protein sequence ID" value="KAK7502074.1"/>
    <property type="molecule type" value="Genomic_DNA"/>
</dbReference>
<dbReference type="Pfam" id="PF14520">
    <property type="entry name" value="HHH_5"/>
    <property type="match status" value="1"/>
</dbReference>
<evidence type="ECO:0000256" key="9">
    <source>
        <dbReference type="SAM" id="MobiDB-lite"/>
    </source>
</evidence>
<organism evidence="11 12">
    <name type="scientific">Batillaria attramentaria</name>
    <dbReference type="NCBI Taxonomy" id="370345"/>
    <lineage>
        <taxon>Eukaryota</taxon>
        <taxon>Metazoa</taxon>
        <taxon>Spiralia</taxon>
        <taxon>Lophotrochozoa</taxon>
        <taxon>Mollusca</taxon>
        <taxon>Gastropoda</taxon>
        <taxon>Caenogastropoda</taxon>
        <taxon>Sorbeoconcha</taxon>
        <taxon>Cerithioidea</taxon>
        <taxon>Batillariidae</taxon>
        <taxon>Batillaria</taxon>
    </lineage>
</organism>
<dbReference type="Gene3D" id="1.10.150.20">
    <property type="entry name" value="5' to 3' exonuclease, C-terminal subdomain"/>
    <property type="match status" value="1"/>
</dbReference>